<protein>
    <submittedName>
        <fullName evidence="1">Uncharacterized protein</fullName>
    </submittedName>
</protein>
<evidence type="ECO:0000313" key="1">
    <source>
        <dbReference type="EMBL" id="OQR88610.1"/>
    </source>
</evidence>
<reference evidence="1 2" key="1">
    <citation type="journal article" date="2014" name="Genome Biol. Evol.">
        <title>The secreted proteins of Achlya hypogyna and Thraustotheca clavata identify the ancestral oomycete secretome and reveal gene acquisitions by horizontal gene transfer.</title>
        <authorList>
            <person name="Misner I."/>
            <person name="Blouin N."/>
            <person name="Leonard G."/>
            <person name="Richards T.A."/>
            <person name="Lane C.E."/>
        </authorList>
    </citation>
    <scope>NUCLEOTIDE SEQUENCE [LARGE SCALE GENOMIC DNA]</scope>
    <source>
        <strain evidence="1 2">ATCC 34112</strain>
    </source>
</reference>
<name>A0A1V9YSN2_9STRA</name>
<comment type="caution">
    <text evidence="1">The sequence shown here is derived from an EMBL/GenBank/DDBJ whole genome shotgun (WGS) entry which is preliminary data.</text>
</comment>
<sequence length="129" mass="14679">MSVHPTSNKCFKRKLQRRNREVYLKLRSNLLQRVTDLEHHLEIRERVAMISWKDIAQELQMEVASLTVMNQTLRTQVKQYATILGALSSVIETECISGINEDQVASQCTAELIGVMCEYATGLVDVQLA</sequence>
<proteinExistence type="predicted"/>
<accession>A0A1V9YSN2</accession>
<dbReference type="EMBL" id="JNBS01003103">
    <property type="protein sequence ID" value="OQR88610.1"/>
    <property type="molecule type" value="Genomic_DNA"/>
</dbReference>
<gene>
    <name evidence="1" type="ORF">THRCLA_22835</name>
</gene>
<dbReference type="AlphaFoldDB" id="A0A1V9YSN2"/>
<organism evidence="1 2">
    <name type="scientific">Thraustotheca clavata</name>
    <dbReference type="NCBI Taxonomy" id="74557"/>
    <lineage>
        <taxon>Eukaryota</taxon>
        <taxon>Sar</taxon>
        <taxon>Stramenopiles</taxon>
        <taxon>Oomycota</taxon>
        <taxon>Saprolegniomycetes</taxon>
        <taxon>Saprolegniales</taxon>
        <taxon>Achlyaceae</taxon>
        <taxon>Thraustotheca</taxon>
    </lineage>
</organism>
<dbReference type="Proteomes" id="UP000243217">
    <property type="component" value="Unassembled WGS sequence"/>
</dbReference>
<evidence type="ECO:0000313" key="2">
    <source>
        <dbReference type="Proteomes" id="UP000243217"/>
    </source>
</evidence>
<keyword evidence="2" id="KW-1185">Reference proteome</keyword>